<feature type="region of interest" description="Disordered" evidence="1">
    <location>
        <begin position="74"/>
        <end position="93"/>
    </location>
</feature>
<sequence length="124" mass="13862">MTKIREADLLTLFRHKSPDNSGTVNARATSCISSGRYHRVVSRLRKACDSVENYLGYGPNAVGARRAALRRWGTAGQRPTKLQEVKKEAGKKAAPVPRYLQNCLSPLHTRKPPYLHNHSAHCNE</sequence>
<reference evidence="3" key="2">
    <citation type="submission" date="2015-01" db="EMBL/GenBank/DDBJ databases">
        <title>Evolutionary Origins and Diversification of the Mycorrhizal Mutualists.</title>
        <authorList>
            <consortium name="DOE Joint Genome Institute"/>
            <consortium name="Mycorrhizal Genomics Consortium"/>
            <person name="Kohler A."/>
            <person name="Kuo A."/>
            <person name="Nagy L.G."/>
            <person name="Floudas D."/>
            <person name="Copeland A."/>
            <person name="Barry K.W."/>
            <person name="Cichocki N."/>
            <person name="Veneault-Fourrey C."/>
            <person name="LaButti K."/>
            <person name="Lindquist E.A."/>
            <person name="Lipzen A."/>
            <person name="Lundell T."/>
            <person name="Morin E."/>
            <person name="Murat C."/>
            <person name="Riley R."/>
            <person name="Ohm R."/>
            <person name="Sun H."/>
            <person name="Tunlid A."/>
            <person name="Henrissat B."/>
            <person name="Grigoriev I.V."/>
            <person name="Hibbett D.S."/>
            <person name="Martin F."/>
        </authorList>
    </citation>
    <scope>NUCLEOTIDE SEQUENCE [LARGE SCALE GENOMIC DNA]</scope>
    <source>
        <strain evidence="3">441</strain>
    </source>
</reference>
<protein>
    <submittedName>
        <fullName evidence="2">Uncharacterized protein</fullName>
    </submittedName>
</protein>
<organism evidence="2 3">
    <name type="scientific">Pisolithus microcarpus 441</name>
    <dbReference type="NCBI Taxonomy" id="765257"/>
    <lineage>
        <taxon>Eukaryota</taxon>
        <taxon>Fungi</taxon>
        <taxon>Dikarya</taxon>
        <taxon>Basidiomycota</taxon>
        <taxon>Agaricomycotina</taxon>
        <taxon>Agaricomycetes</taxon>
        <taxon>Agaricomycetidae</taxon>
        <taxon>Boletales</taxon>
        <taxon>Sclerodermatineae</taxon>
        <taxon>Pisolithaceae</taxon>
        <taxon>Pisolithus</taxon>
    </lineage>
</organism>
<evidence type="ECO:0000313" key="2">
    <source>
        <dbReference type="EMBL" id="KIK18857.1"/>
    </source>
</evidence>
<dbReference type="EMBL" id="KN833795">
    <property type="protein sequence ID" value="KIK18857.1"/>
    <property type="molecule type" value="Genomic_DNA"/>
</dbReference>
<dbReference type="AlphaFoldDB" id="A0A0C9Z8W6"/>
<evidence type="ECO:0000256" key="1">
    <source>
        <dbReference type="SAM" id="MobiDB-lite"/>
    </source>
</evidence>
<gene>
    <name evidence="2" type="ORF">PISMIDRAFT_683699</name>
</gene>
<dbReference type="HOGENOM" id="CLU_2134513_0_0_1"/>
<accession>A0A0C9Z8W6</accession>
<name>A0A0C9Z8W6_9AGAM</name>
<reference evidence="2 3" key="1">
    <citation type="submission" date="2014-04" db="EMBL/GenBank/DDBJ databases">
        <authorList>
            <consortium name="DOE Joint Genome Institute"/>
            <person name="Kuo A."/>
            <person name="Kohler A."/>
            <person name="Costa M.D."/>
            <person name="Nagy L.G."/>
            <person name="Floudas D."/>
            <person name="Copeland A."/>
            <person name="Barry K.W."/>
            <person name="Cichocki N."/>
            <person name="Veneault-Fourrey C."/>
            <person name="LaButti K."/>
            <person name="Lindquist E.A."/>
            <person name="Lipzen A."/>
            <person name="Lundell T."/>
            <person name="Morin E."/>
            <person name="Murat C."/>
            <person name="Sun H."/>
            <person name="Tunlid A."/>
            <person name="Henrissat B."/>
            <person name="Grigoriev I.V."/>
            <person name="Hibbett D.S."/>
            <person name="Martin F."/>
            <person name="Nordberg H.P."/>
            <person name="Cantor M.N."/>
            <person name="Hua S.X."/>
        </authorList>
    </citation>
    <scope>NUCLEOTIDE SEQUENCE [LARGE SCALE GENOMIC DNA]</scope>
    <source>
        <strain evidence="2 3">441</strain>
    </source>
</reference>
<keyword evidence="3" id="KW-1185">Reference proteome</keyword>
<evidence type="ECO:0000313" key="3">
    <source>
        <dbReference type="Proteomes" id="UP000054018"/>
    </source>
</evidence>
<dbReference type="Proteomes" id="UP000054018">
    <property type="component" value="Unassembled WGS sequence"/>
</dbReference>
<feature type="compositionally biased region" description="Basic and acidic residues" evidence="1">
    <location>
        <begin position="81"/>
        <end position="91"/>
    </location>
</feature>
<proteinExistence type="predicted"/>